<sequence length="658" mass="72132">MLQAIREKTSGWIATVILGFIALLLVPFGISQYQVQRNEDFAARVEAPPSWWQSAPSWWPASALWDHEDVTREEFRSQFERARQQLRAQQGEAFDAKEFESAENKRRILDQMVNLSVQKLAARSAGVTVSDAMVQKEVMGIPAFQVDGKFNYDRYRLALSSQIPPQTEKQFERLVREGLEQSLVNVAIDKSSFYTPAETDRLLQLMYETRDASVLLLPPPAADSAPVSDAEIKTWYDTHAAAYRAPETVSLEYVEVNAAELPVAAPDDAALRARFEQEKKQFVEQEQRLASHILIQVDEKADAATQKAAEAKAKQIYAQAKAPGADFAALARANSDDPGSKDSGGDLGWNAKGVMVPEFDKVMFALKPGEISEPVKTSFGWHIIQLREVKSAQQQDFEVVREQLLRTESEAARERAFNDVSGKLVDLVLKNPSSLGPAASELKLPVRTMGPAARNSNEGILATAAVKRQAFDETRIQDGTVSDPIEIGPNHSVLLRVTAHTPERAQPLAQVRDEVIAAVHADRTRKAAEQEADALLARLRGGEALAQVAASKNLPPPNVIPGVQRGMPVPDPAVSEAIFAAAVPAEGKATPGKTTLKGGNVVLFTVDRVKPGDIGAMPQGQRDRTRDQLARVAAEEELQALVLSLRKGMKVKIVEQNL</sequence>
<gene>
    <name evidence="14" type="ORF">J2X04_000497</name>
</gene>
<evidence type="ECO:0000256" key="2">
    <source>
        <dbReference type="ARBA" id="ARBA00022475"/>
    </source>
</evidence>
<dbReference type="Pfam" id="PF00639">
    <property type="entry name" value="Rotamase"/>
    <property type="match status" value="1"/>
</dbReference>
<dbReference type="PANTHER" id="PTHR47529">
    <property type="entry name" value="PEPTIDYL-PROLYL CIS-TRANS ISOMERASE D"/>
    <property type="match status" value="1"/>
</dbReference>
<evidence type="ECO:0000256" key="11">
    <source>
        <dbReference type="PROSITE-ProRule" id="PRU00278"/>
    </source>
</evidence>
<keyword evidence="5 12" id="KW-1133">Transmembrane helix</keyword>
<dbReference type="InterPro" id="IPR052029">
    <property type="entry name" value="PpiD_chaperone"/>
</dbReference>
<dbReference type="InterPro" id="IPR046357">
    <property type="entry name" value="PPIase_dom_sf"/>
</dbReference>
<dbReference type="SUPFAM" id="SSF109998">
    <property type="entry name" value="Triger factor/SurA peptide-binding domain-like"/>
    <property type="match status" value="1"/>
</dbReference>
<evidence type="ECO:0000256" key="10">
    <source>
        <dbReference type="ARBA" id="ARBA00042775"/>
    </source>
</evidence>
<dbReference type="InterPro" id="IPR023058">
    <property type="entry name" value="PPIase_PpiC_CS"/>
</dbReference>
<dbReference type="EMBL" id="JAVDVW010000001">
    <property type="protein sequence ID" value="MDR7098150.1"/>
    <property type="molecule type" value="Genomic_DNA"/>
</dbReference>
<keyword evidence="15" id="KW-1185">Reference proteome</keyword>
<dbReference type="Gene3D" id="3.10.50.40">
    <property type="match status" value="1"/>
</dbReference>
<evidence type="ECO:0000256" key="4">
    <source>
        <dbReference type="ARBA" id="ARBA00022692"/>
    </source>
</evidence>
<keyword evidence="3" id="KW-0997">Cell inner membrane</keyword>
<evidence type="ECO:0000313" key="14">
    <source>
        <dbReference type="EMBL" id="MDR7098150.1"/>
    </source>
</evidence>
<evidence type="ECO:0000256" key="8">
    <source>
        <dbReference type="ARBA" id="ARBA00038408"/>
    </source>
</evidence>
<name>A0ABU1VLE2_9GAMM</name>
<protein>
    <recommendedName>
        <fullName evidence="9">Periplasmic chaperone PpiD</fullName>
    </recommendedName>
    <alternativeName>
        <fullName evidence="10">Periplasmic folding chaperone</fullName>
    </alternativeName>
</protein>
<evidence type="ECO:0000256" key="5">
    <source>
        <dbReference type="ARBA" id="ARBA00022989"/>
    </source>
</evidence>
<organism evidence="14 15">
    <name type="scientific">Agrilutibacter niabensis</name>
    <dbReference type="NCBI Taxonomy" id="380628"/>
    <lineage>
        <taxon>Bacteria</taxon>
        <taxon>Pseudomonadati</taxon>
        <taxon>Pseudomonadota</taxon>
        <taxon>Gammaproteobacteria</taxon>
        <taxon>Lysobacterales</taxon>
        <taxon>Lysobacteraceae</taxon>
        <taxon>Agrilutibacter</taxon>
    </lineage>
</organism>
<comment type="similarity">
    <text evidence="8">Belongs to the PpiD chaperone family.</text>
</comment>
<dbReference type="PANTHER" id="PTHR47529:SF1">
    <property type="entry name" value="PERIPLASMIC CHAPERONE PPID"/>
    <property type="match status" value="1"/>
</dbReference>
<dbReference type="InterPro" id="IPR027304">
    <property type="entry name" value="Trigger_fact/SurA_dom_sf"/>
</dbReference>
<dbReference type="RefSeq" id="WP_310051732.1">
    <property type="nucleotide sequence ID" value="NZ_JAVDVW010000001.1"/>
</dbReference>
<dbReference type="Pfam" id="PF13624">
    <property type="entry name" value="SurA_N_3"/>
    <property type="match status" value="2"/>
</dbReference>
<evidence type="ECO:0000313" key="15">
    <source>
        <dbReference type="Proteomes" id="UP001267878"/>
    </source>
</evidence>
<keyword evidence="7" id="KW-0143">Chaperone</keyword>
<dbReference type="InterPro" id="IPR000297">
    <property type="entry name" value="PPIase_PpiC"/>
</dbReference>
<keyword evidence="11" id="KW-0697">Rotamase</keyword>
<feature type="domain" description="PpiC" evidence="13">
    <location>
        <begin position="285"/>
        <end position="388"/>
    </location>
</feature>
<keyword evidence="11 14" id="KW-0413">Isomerase</keyword>
<comment type="caution">
    <text evidence="14">The sequence shown here is derived from an EMBL/GenBank/DDBJ whole genome shotgun (WGS) entry which is preliminary data.</text>
</comment>
<comment type="subcellular location">
    <subcellularLocation>
        <location evidence="1">Cell inner membrane</location>
        <topology evidence="1">Single-pass type II membrane protein</topology>
        <orientation evidence="1">Periplasmic side</orientation>
    </subcellularLocation>
</comment>
<evidence type="ECO:0000259" key="13">
    <source>
        <dbReference type="PROSITE" id="PS50198"/>
    </source>
</evidence>
<proteinExistence type="inferred from homology"/>
<evidence type="ECO:0000256" key="7">
    <source>
        <dbReference type="ARBA" id="ARBA00023186"/>
    </source>
</evidence>
<evidence type="ECO:0000256" key="6">
    <source>
        <dbReference type="ARBA" id="ARBA00023136"/>
    </source>
</evidence>
<dbReference type="Proteomes" id="UP001267878">
    <property type="component" value="Unassembled WGS sequence"/>
</dbReference>
<reference evidence="14 15" key="1">
    <citation type="submission" date="2023-07" db="EMBL/GenBank/DDBJ databases">
        <title>Sorghum-associated microbial communities from plants grown in Nebraska, USA.</title>
        <authorList>
            <person name="Schachtman D."/>
        </authorList>
    </citation>
    <scope>NUCLEOTIDE SEQUENCE [LARGE SCALE GENOMIC DNA]</scope>
    <source>
        <strain evidence="14 15">BE187</strain>
    </source>
</reference>
<keyword evidence="6 12" id="KW-0472">Membrane</keyword>
<dbReference type="PROSITE" id="PS50198">
    <property type="entry name" value="PPIC_PPIASE_2"/>
    <property type="match status" value="1"/>
</dbReference>
<accession>A0ABU1VLE2</accession>
<evidence type="ECO:0000256" key="12">
    <source>
        <dbReference type="SAM" id="Phobius"/>
    </source>
</evidence>
<feature type="transmembrane region" description="Helical" evidence="12">
    <location>
        <begin position="12"/>
        <end position="30"/>
    </location>
</feature>
<keyword evidence="2" id="KW-1003">Cell membrane</keyword>
<dbReference type="SUPFAM" id="SSF54534">
    <property type="entry name" value="FKBP-like"/>
    <property type="match status" value="1"/>
</dbReference>
<dbReference type="GO" id="GO:0003755">
    <property type="term" value="F:peptidyl-prolyl cis-trans isomerase activity"/>
    <property type="evidence" value="ECO:0007669"/>
    <property type="project" value="UniProtKB-EC"/>
</dbReference>
<dbReference type="PROSITE" id="PS01096">
    <property type="entry name" value="PPIC_PPIASE_1"/>
    <property type="match status" value="1"/>
</dbReference>
<evidence type="ECO:0000256" key="3">
    <source>
        <dbReference type="ARBA" id="ARBA00022519"/>
    </source>
</evidence>
<dbReference type="Gene3D" id="1.10.4030.10">
    <property type="entry name" value="Porin chaperone SurA, peptide-binding domain"/>
    <property type="match status" value="1"/>
</dbReference>
<evidence type="ECO:0000256" key="1">
    <source>
        <dbReference type="ARBA" id="ARBA00004382"/>
    </source>
</evidence>
<evidence type="ECO:0000256" key="9">
    <source>
        <dbReference type="ARBA" id="ARBA00040743"/>
    </source>
</evidence>
<keyword evidence="4 12" id="KW-0812">Transmembrane</keyword>